<evidence type="ECO:0000256" key="6">
    <source>
        <dbReference type="SAM" id="MobiDB-lite"/>
    </source>
</evidence>
<comment type="cofactor">
    <cofactor evidence="1 5">
        <name>FAD</name>
        <dbReference type="ChEBI" id="CHEBI:57692"/>
    </cofactor>
</comment>
<evidence type="ECO:0000256" key="2">
    <source>
        <dbReference type="ARBA" id="ARBA00005995"/>
    </source>
</evidence>
<sequence length="622" mass="66224">MSPKVQAIDPAGTPKAYHAQGTVSATGNTIQISGQYGATTGGHVPASYESQIHLALLNLRRVLTAAGARVTDITKLTLYIVNYDPQRRLHARHVQKFLGSHRPAITLVPVPQLANPAWLFEIEAVASASPPEVRPPLSTKPVGDFDDDAAGGDGWLDVVVVGAGLSGLAAARDVLRGGLRRCVVLEARDRVGGKTWSKPLESSGGGESAGKVDLGAAWINDTNQSRMIALARQYGAELIEQNTTGNCAFQGFDGECSSFAYGELPGFDPATQAHIAHIRDTVERDCQALPVLDPRDADLDSLTFAAYLERLGAAEGTPAFATAAIWTRAMLGHEPADVSALHFLNYCRSGGGLLRMRSDRAGGGQHLRCRQGMQHIAAGMARGLPAGTVALGVAVTGVRQVPGGVKIETAAGKVYRAKKVVVSVPSPVLRSIAFDPPLPFEKTLLADSARYGYYTKVMLAFASPFWVERGFCGLAQSFRGPAAVVRDTSVPVDGKWVLTCFLAGDMGREWARLEGERRVDALLKQVGELYGDADAPRKLFVEAVGHEWSKEQWSGWGCPCVAFPPGVLDAVGHALREPFGDVHFVGTETAGEWKGYMEGAVRSGERGAVEVLSQLSRAGAKL</sequence>
<feature type="domain" description="Amine oxidase" evidence="7">
    <location>
        <begin position="165"/>
        <end position="612"/>
    </location>
</feature>
<dbReference type="Gene3D" id="3.90.660.10">
    <property type="match status" value="1"/>
</dbReference>
<keyword evidence="5" id="KW-0274">FAD</keyword>
<comment type="caution">
    <text evidence="8">The sequence shown here is derived from an EMBL/GenBank/DDBJ whole genome shotgun (WGS) entry which is preliminary data.</text>
</comment>
<dbReference type="InterPro" id="IPR002937">
    <property type="entry name" value="Amino_oxidase"/>
</dbReference>
<keyword evidence="5" id="KW-0285">Flavoprotein</keyword>
<evidence type="ECO:0000256" key="1">
    <source>
        <dbReference type="ARBA" id="ARBA00001974"/>
    </source>
</evidence>
<dbReference type="Proteomes" id="UP001521184">
    <property type="component" value="Unassembled WGS sequence"/>
</dbReference>
<dbReference type="EC" id="1.4.3.-" evidence="5"/>
<reference evidence="8 9" key="1">
    <citation type="journal article" date="2023" name="Plant Dis.">
        <title>First Report of Diplodia intermedia Causing Canker and Dieback Diseases on Apple Trees in Canada.</title>
        <authorList>
            <person name="Ellouze W."/>
            <person name="Ilyukhin E."/>
            <person name="Sulman M."/>
            <person name="Ali S."/>
        </authorList>
    </citation>
    <scope>NUCLEOTIDE SEQUENCE [LARGE SCALE GENOMIC DNA]</scope>
    <source>
        <strain evidence="8 9">M45-28</strain>
    </source>
</reference>
<dbReference type="EMBL" id="JAKEKT020000093">
    <property type="protein sequence ID" value="KAL1637016.1"/>
    <property type="molecule type" value="Genomic_DNA"/>
</dbReference>
<dbReference type="PANTHER" id="PTHR43563">
    <property type="entry name" value="AMINE OXIDASE"/>
    <property type="match status" value="1"/>
</dbReference>
<dbReference type="Gene3D" id="1.10.405.10">
    <property type="entry name" value="Guanine Nucleotide Dissociation Inhibitor, domain 1"/>
    <property type="match status" value="1"/>
</dbReference>
<feature type="region of interest" description="Disordered" evidence="6">
    <location>
        <begin position="1"/>
        <end position="20"/>
    </location>
</feature>
<evidence type="ECO:0000256" key="3">
    <source>
        <dbReference type="ARBA" id="ARBA00023002"/>
    </source>
</evidence>
<dbReference type="InterPro" id="IPR006175">
    <property type="entry name" value="YjgF/YER057c/UK114"/>
</dbReference>
<dbReference type="CDD" id="cd00448">
    <property type="entry name" value="YjgF_YER057c_UK114_family"/>
    <property type="match status" value="1"/>
</dbReference>
<dbReference type="SUPFAM" id="SSF51905">
    <property type="entry name" value="FAD/NAD(P)-binding domain"/>
    <property type="match status" value="1"/>
</dbReference>
<protein>
    <recommendedName>
        <fullName evidence="5">Amine oxidase</fullName>
        <ecNumber evidence="5">1.4.3.-</ecNumber>
    </recommendedName>
</protein>
<dbReference type="Gene3D" id="3.50.50.60">
    <property type="entry name" value="FAD/NAD(P)-binding domain"/>
    <property type="match status" value="1"/>
</dbReference>
<dbReference type="PRINTS" id="PR00757">
    <property type="entry name" value="AMINEOXDASEF"/>
</dbReference>
<evidence type="ECO:0000313" key="8">
    <source>
        <dbReference type="EMBL" id="KAL1637016.1"/>
    </source>
</evidence>
<evidence type="ECO:0000256" key="4">
    <source>
        <dbReference type="ARBA" id="ARBA00048448"/>
    </source>
</evidence>
<dbReference type="Gene3D" id="3.30.1330.40">
    <property type="entry name" value="RutC-like"/>
    <property type="match status" value="1"/>
</dbReference>
<dbReference type="SUPFAM" id="SSF55298">
    <property type="entry name" value="YjgF-like"/>
    <property type="match status" value="1"/>
</dbReference>
<comment type="similarity">
    <text evidence="2 5">Belongs to the flavin monoamine oxidase family.</text>
</comment>
<dbReference type="SUPFAM" id="SSF54373">
    <property type="entry name" value="FAD-linked reductases, C-terminal domain"/>
    <property type="match status" value="1"/>
</dbReference>
<gene>
    <name evidence="8" type="ORF">SLS58_009455</name>
</gene>
<name>A0ABR3TC94_9PEZI</name>
<proteinExistence type="inferred from homology"/>
<evidence type="ECO:0000313" key="9">
    <source>
        <dbReference type="Proteomes" id="UP001521184"/>
    </source>
</evidence>
<dbReference type="InterPro" id="IPR001613">
    <property type="entry name" value="Flavin_amine_oxidase"/>
</dbReference>
<dbReference type="Pfam" id="PF01593">
    <property type="entry name" value="Amino_oxidase"/>
    <property type="match status" value="1"/>
</dbReference>
<keyword evidence="9" id="KW-1185">Reference proteome</keyword>
<keyword evidence="3 5" id="KW-0560">Oxidoreductase</keyword>
<dbReference type="InterPro" id="IPR036188">
    <property type="entry name" value="FAD/NAD-bd_sf"/>
</dbReference>
<comment type="catalytic activity">
    <reaction evidence="4">
        <text>a secondary aliphatic amine + O2 + H2O = a primary amine + an aldehyde + H2O2</text>
        <dbReference type="Rhea" id="RHEA:26414"/>
        <dbReference type="ChEBI" id="CHEBI:15377"/>
        <dbReference type="ChEBI" id="CHEBI:15379"/>
        <dbReference type="ChEBI" id="CHEBI:16240"/>
        <dbReference type="ChEBI" id="CHEBI:17478"/>
        <dbReference type="ChEBI" id="CHEBI:58855"/>
        <dbReference type="ChEBI" id="CHEBI:65296"/>
        <dbReference type="EC" id="1.4.3.4"/>
    </reaction>
</comment>
<evidence type="ECO:0000256" key="5">
    <source>
        <dbReference type="RuleBase" id="RU362067"/>
    </source>
</evidence>
<dbReference type="PANTHER" id="PTHR43563:SF14">
    <property type="entry name" value="AMINE OXIDASE"/>
    <property type="match status" value="1"/>
</dbReference>
<dbReference type="InterPro" id="IPR050703">
    <property type="entry name" value="Flavin_MAO"/>
</dbReference>
<dbReference type="Pfam" id="PF01042">
    <property type="entry name" value="Ribonuc_L-PSP"/>
    <property type="match status" value="1"/>
</dbReference>
<dbReference type="InterPro" id="IPR035959">
    <property type="entry name" value="RutC-like_sf"/>
</dbReference>
<evidence type="ECO:0000259" key="7">
    <source>
        <dbReference type="Pfam" id="PF01593"/>
    </source>
</evidence>
<organism evidence="8 9">
    <name type="scientific">Diplodia intermedia</name>
    <dbReference type="NCBI Taxonomy" id="856260"/>
    <lineage>
        <taxon>Eukaryota</taxon>
        <taxon>Fungi</taxon>
        <taxon>Dikarya</taxon>
        <taxon>Ascomycota</taxon>
        <taxon>Pezizomycotina</taxon>
        <taxon>Dothideomycetes</taxon>
        <taxon>Dothideomycetes incertae sedis</taxon>
        <taxon>Botryosphaeriales</taxon>
        <taxon>Botryosphaeriaceae</taxon>
        <taxon>Diplodia</taxon>
    </lineage>
</organism>
<accession>A0ABR3TC94</accession>